<evidence type="ECO:0000313" key="3">
    <source>
        <dbReference type="Ensembl" id="ENSAPEP00000021083.1"/>
    </source>
</evidence>
<dbReference type="AlphaFoldDB" id="A0A3P8TAV8"/>
<organism evidence="3 4">
    <name type="scientific">Amphiprion percula</name>
    <name type="common">Orange clownfish</name>
    <name type="synonym">Lutjanus percula</name>
    <dbReference type="NCBI Taxonomy" id="161767"/>
    <lineage>
        <taxon>Eukaryota</taxon>
        <taxon>Metazoa</taxon>
        <taxon>Chordata</taxon>
        <taxon>Craniata</taxon>
        <taxon>Vertebrata</taxon>
        <taxon>Euteleostomi</taxon>
        <taxon>Actinopterygii</taxon>
        <taxon>Neopterygii</taxon>
        <taxon>Teleostei</taxon>
        <taxon>Neoteleostei</taxon>
        <taxon>Acanthomorphata</taxon>
        <taxon>Ovalentaria</taxon>
        <taxon>Pomacentridae</taxon>
        <taxon>Amphiprion</taxon>
    </lineage>
</organism>
<feature type="region of interest" description="Disordered" evidence="1">
    <location>
        <begin position="103"/>
        <end position="132"/>
    </location>
</feature>
<name>A0A3P8TAV8_AMPPE</name>
<reference evidence="3 4" key="1">
    <citation type="submission" date="2018-03" db="EMBL/GenBank/DDBJ databases">
        <title>Finding Nemo's genes: A chromosome-scale reference assembly of the genome of the orange clownfish Amphiprion percula.</title>
        <authorList>
            <person name="Lehmann R."/>
        </authorList>
    </citation>
    <scope>NUCLEOTIDE SEQUENCE</scope>
</reference>
<accession>A0A3P8TAV8</accession>
<evidence type="ECO:0000313" key="4">
    <source>
        <dbReference type="Proteomes" id="UP000265080"/>
    </source>
</evidence>
<keyword evidence="2" id="KW-0732">Signal</keyword>
<dbReference type="Proteomes" id="UP000265080">
    <property type="component" value="Chromosome 1"/>
</dbReference>
<evidence type="ECO:0008006" key="5">
    <source>
        <dbReference type="Google" id="ProtNLM"/>
    </source>
</evidence>
<reference evidence="3" key="3">
    <citation type="submission" date="2025-09" db="UniProtKB">
        <authorList>
            <consortium name="Ensembl"/>
        </authorList>
    </citation>
    <scope>IDENTIFICATION</scope>
</reference>
<feature type="chain" id="PRO_5018237554" description="Chemokine interleukin-8-like domain-containing protein" evidence="2">
    <location>
        <begin position="17"/>
        <end position="132"/>
    </location>
</feature>
<dbReference type="GeneTree" id="ENSGT00940000177011"/>
<proteinExistence type="predicted"/>
<feature type="signal peptide" evidence="2">
    <location>
        <begin position="1"/>
        <end position="16"/>
    </location>
</feature>
<sequence>MRFFHFLSLVCKSISAAWLPPFLLGSPSAPITFPRARRPLLIWILSLSLSPVFPVLKMRSDPARSTKWNLEDNICELPRRWSMYTVKMVFAPVCLAVFPDSSKLNTSSRPSTSHSFTPHRTIQTQRQNIKGR</sequence>
<protein>
    <recommendedName>
        <fullName evidence="5">Chemokine interleukin-8-like domain-containing protein</fullName>
    </recommendedName>
</protein>
<keyword evidence="4" id="KW-1185">Reference proteome</keyword>
<evidence type="ECO:0000256" key="2">
    <source>
        <dbReference type="SAM" id="SignalP"/>
    </source>
</evidence>
<reference evidence="3" key="2">
    <citation type="submission" date="2025-08" db="UniProtKB">
        <authorList>
            <consortium name="Ensembl"/>
        </authorList>
    </citation>
    <scope>IDENTIFICATION</scope>
</reference>
<dbReference type="OMA" id="RRCSMVT"/>
<evidence type="ECO:0000256" key="1">
    <source>
        <dbReference type="SAM" id="MobiDB-lite"/>
    </source>
</evidence>
<dbReference type="Ensembl" id="ENSAPET00000021641.1">
    <property type="protein sequence ID" value="ENSAPEP00000021083.1"/>
    <property type="gene ID" value="ENSAPEG00000015058.1"/>
</dbReference>